<sequence length="205" mass="23504">MIQIDDKVVSFEILEECFACDYAVCRGACCVHGDAGPPATERECRSYQRHLSLLEPHLAPEASELIHHQGVSYIDMTGERVLSIVNGENCAFTLHPTPPEGVRCAIEWYASTHPEVQLEKPISCRLYPIRVRQFKYFSSLHYDRWDICQAAVERGRKLGIKVYQFVREPLIAAFGAHFYDQLIEADKLLQEARRKEAEDRRAAKH</sequence>
<proteinExistence type="inferred from homology"/>
<dbReference type="EMBL" id="CP002689">
    <property type="protein sequence ID" value="AEE12590.1"/>
    <property type="molecule type" value="Genomic_DNA"/>
</dbReference>
<dbReference type="STRING" id="879243.Poras_0640"/>
<dbReference type="OrthoDB" id="597501at2"/>
<evidence type="ECO:0000313" key="2">
    <source>
        <dbReference type="EMBL" id="AEE12590.1"/>
    </source>
</evidence>
<dbReference type="Proteomes" id="UP000006545">
    <property type="component" value="Chromosome"/>
</dbReference>
<dbReference type="KEGG" id="pah:Poras_0640"/>
<dbReference type="eggNOG" id="COG0727">
    <property type="taxonomic scope" value="Bacteria"/>
</dbReference>
<keyword evidence="3" id="KW-1185">Reference proteome</keyword>
<protein>
    <recommendedName>
        <fullName evidence="4">DUF3109 family protein</fullName>
    </recommendedName>
</protein>
<accession>F4KJE7</accession>
<dbReference type="HOGENOM" id="CLU_097451_0_0_10"/>
<dbReference type="Pfam" id="PF11307">
    <property type="entry name" value="DUF3109"/>
    <property type="match status" value="1"/>
</dbReference>
<evidence type="ECO:0000313" key="3">
    <source>
        <dbReference type="Proteomes" id="UP000006545"/>
    </source>
</evidence>
<evidence type="ECO:0000256" key="1">
    <source>
        <dbReference type="ARBA" id="ARBA00093770"/>
    </source>
</evidence>
<comment type="similarity">
    <text evidence="1">Belongs to the Rv0495c family.</text>
</comment>
<dbReference type="InterPro" id="IPR021458">
    <property type="entry name" value="Rv0495c"/>
</dbReference>
<evidence type="ECO:0008006" key="4">
    <source>
        <dbReference type="Google" id="ProtNLM"/>
    </source>
</evidence>
<organism evidence="2 3">
    <name type="scientific">Porphyromonas asaccharolytica (strain ATCC 25260 / DSM 20707 / BCRC 10618 / CCUG 7834 / JCM 6326 / LMG 13178 / VPI 4198 / B440)</name>
    <name type="common">Bacteroides asaccharolyticus</name>
    <dbReference type="NCBI Taxonomy" id="879243"/>
    <lineage>
        <taxon>Bacteria</taxon>
        <taxon>Pseudomonadati</taxon>
        <taxon>Bacteroidota</taxon>
        <taxon>Bacteroidia</taxon>
        <taxon>Bacteroidales</taxon>
        <taxon>Porphyromonadaceae</taxon>
        <taxon>Porphyromonas</taxon>
    </lineage>
</organism>
<dbReference type="AlphaFoldDB" id="F4KJE7"/>
<reference evidence="3" key="1">
    <citation type="submission" date="2011-04" db="EMBL/GenBank/DDBJ databases">
        <title>The complete genome of Porphyromonas asaccharolytica DSM 20707.</title>
        <authorList>
            <person name="Lucas S."/>
            <person name="Han J."/>
            <person name="Lapidus A."/>
            <person name="Bruce D."/>
            <person name="Goodwin L."/>
            <person name="Pitluck S."/>
            <person name="Peters L."/>
            <person name="Kyrpides N."/>
            <person name="Mavromatis K."/>
            <person name="Ivanova N."/>
            <person name="Ovchinnikova G."/>
            <person name="Pagani I."/>
            <person name="Lu M."/>
            <person name="Detter J.C."/>
            <person name="Tapia R."/>
            <person name="Han C."/>
            <person name="Land M."/>
            <person name="Hauser L."/>
            <person name="Markowitz V."/>
            <person name="Cheng J.-F."/>
            <person name="Hugenholtz P."/>
            <person name="Woyke T."/>
            <person name="Wu D."/>
            <person name="Gronow S."/>
            <person name="Wellnitz S."/>
            <person name="Brambilla E."/>
            <person name="Klenk H.-P."/>
            <person name="Eisen J.A."/>
        </authorList>
    </citation>
    <scope>NUCLEOTIDE SEQUENCE [LARGE SCALE GENOMIC DNA]</scope>
    <source>
        <strain evidence="3">ATCC 25260 / DSM 20707 / VPI 4198</strain>
    </source>
</reference>
<dbReference type="RefSeq" id="WP_013760157.1">
    <property type="nucleotide sequence ID" value="NC_015501.1"/>
</dbReference>
<name>F4KJE7_PORAD</name>
<gene>
    <name evidence="2" type="ordered locus">Poras_0640</name>
</gene>